<dbReference type="AlphaFoldDB" id="A0A934NG74"/>
<dbReference type="InterPro" id="IPR036663">
    <property type="entry name" value="Fumarylacetoacetase_C_sf"/>
</dbReference>
<dbReference type="Gene3D" id="3.90.850.10">
    <property type="entry name" value="Fumarylacetoacetase-like, C-terminal domain"/>
    <property type="match status" value="1"/>
</dbReference>
<dbReference type="GO" id="GO:0016787">
    <property type="term" value="F:hydrolase activity"/>
    <property type="evidence" value="ECO:0007669"/>
    <property type="project" value="UniProtKB-KW"/>
</dbReference>
<name>A0A934NG74_9BACT</name>
<evidence type="ECO:0000313" key="3">
    <source>
        <dbReference type="Proteomes" id="UP000614410"/>
    </source>
</evidence>
<sequence length="310" mass="33477">MRWVTFRADATGDDSAGLVVESQVHALPAGETLLSLLGDDGERLANAGERARHDPAGVFALDDVMLRAPIPLPPTVRDFYAFEQHVKTARKRRGLEMDPDWYELPVFYFSNPHAIGGDGEDVAVPPGSAEMDFELEVAAIIGRPGSDLTPEQGEASIAGFCVMNDWSARDIQRREMKLSMGPVKGKDFATSLGPALVTPDELESARSGRAYDLTMIATVNGREYSRASLAEIHWSFGEMISYASRGTRVAVGDVVGSGTCGTGCILELALVHGVERFPWLQPGDEVVLSVDRLGSLRNRVVAGAPLLPLR</sequence>
<accession>A0A934NG74</accession>
<dbReference type="EMBL" id="JAEKNN010000026">
    <property type="protein sequence ID" value="MBJ7608976.1"/>
    <property type="molecule type" value="Genomic_DNA"/>
</dbReference>
<organism evidence="2 3">
    <name type="scientific">Candidatus Amunia macphersoniae</name>
    <dbReference type="NCBI Taxonomy" id="3127014"/>
    <lineage>
        <taxon>Bacteria</taxon>
        <taxon>Bacillati</taxon>
        <taxon>Candidatus Dormiibacterota</taxon>
        <taxon>Candidatus Dormibacteria</taxon>
        <taxon>Candidatus Aeolococcales</taxon>
        <taxon>Candidatus Aeolococcaceae</taxon>
        <taxon>Candidatus Amunia</taxon>
    </lineage>
</organism>
<feature type="domain" description="Fumarylacetoacetase-like C-terminal" evidence="1">
    <location>
        <begin position="76"/>
        <end position="301"/>
    </location>
</feature>
<dbReference type="InterPro" id="IPR011234">
    <property type="entry name" value="Fumarylacetoacetase-like_C"/>
</dbReference>
<reference evidence="2 3" key="1">
    <citation type="submission" date="2020-10" db="EMBL/GenBank/DDBJ databases">
        <title>Ca. Dormibacterota MAGs.</title>
        <authorList>
            <person name="Montgomery K."/>
        </authorList>
    </citation>
    <scope>NUCLEOTIDE SEQUENCE [LARGE SCALE GENOMIC DNA]</scope>
    <source>
        <strain evidence="2">Mitchell_Peninsula_5</strain>
    </source>
</reference>
<proteinExistence type="predicted"/>
<dbReference type="PANTHER" id="PTHR43211">
    <property type="entry name" value="FUMARYLACETOACETATE HYDROLASE"/>
    <property type="match status" value="1"/>
</dbReference>
<dbReference type="SUPFAM" id="SSF56529">
    <property type="entry name" value="FAH"/>
    <property type="match status" value="1"/>
</dbReference>
<evidence type="ECO:0000259" key="1">
    <source>
        <dbReference type="Pfam" id="PF01557"/>
    </source>
</evidence>
<dbReference type="Proteomes" id="UP000614410">
    <property type="component" value="Unassembled WGS sequence"/>
</dbReference>
<evidence type="ECO:0000313" key="2">
    <source>
        <dbReference type="EMBL" id="MBJ7608976.1"/>
    </source>
</evidence>
<gene>
    <name evidence="2" type="ORF">JF887_06045</name>
</gene>
<comment type="caution">
    <text evidence="2">The sequence shown here is derived from an EMBL/GenBank/DDBJ whole genome shotgun (WGS) entry which is preliminary data.</text>
</comment>
<protein>
    <submittedName>
        <fullName evidence="2">Fumarylacetoacetate hydrolase family protein</fullName>
    </submittedName>
</protein>
<dbReference type="PANTHER" id="PTHR43211:SF1">
    <property type="entry name" value="BLL6422 PROTEIN"/>
    <property type="match status" value="1"/>
</dbReference>
<dbReference type="Pfam" id="PF01557">
    <property type="entry name" value="FAA_hydrolase"/>
    <property type="match status" value="1"/>
</dbReference>
<keyword evidence="2" id="KW-0378">Hydrolase</keyword>